<gene>
    <name evidence="2" type="ORF">F8M41_019797</name>
</gene>
<feature type="compositionally biased region" description="Basic residues" evidence="1">
    <location>
        <begin position="255"/>
        <end position="269"/>
    </location>
</feature>
<comment type="caution">
    <text evidence="2">The sequence shown here is derived from an EMBL/GenBank/DDBJ whole genome shotgun (WGS) entry which is preliminary data.</text>
</comment>
<feature type="region of interest" description="Disordered" evidence="1">
    <location>
        <begin position="255"/>
        <end position="296"/>
    </location>
</feature>
<evidence type="ECO:0000313" key="2">
    <source>
        <dbReference type="EMBL" id="KAF0502488.1"/>
    </source>
</evidence>
<dbReference type="OrthoDB" id="2470478at2759"/>
<organism evidence="2 3">
    <name type="scientific">Gigaspora margarita</name>
    <dbReference type="NCBI Taxonomy" id="4874"/>
    <lineage>
        <taxon>Eukaryota</taxon>
        <taxon>Fungi</taxon>
        <taxon>Fungi incertae sedis</taxon>
        <taxon>Mucoromycota</taxon>
        <taxon>Glomeromycotina</taxon>
        <taxon>Glomeromycetes</taxon>
        <taxon>Diversisporales</taxon>
        <taxon>Gigasporaceae</taxon>
        <taxon>Gigaspora</taxon>
    </lineage>
</organism>
<proteinExistence type="predicted"/>
<accession>A0A8H4EK91</accession>
<keyword evidence="3" id="KW-1185">Reference proteome</keyword>
<dbReference type="EMBL" id="WTPW01000523">
    <property type="protein sequence ID" value="KAF0502488.1"/>
    <property type="molecule type" value="Genomic_DNA"/>
</dbReference>
<feature type="compositionally biased region" description="Polar residues" evidence="1">
    <location>
        <begin position="277"/>
        <end position="296"/>
    </location>
</feature>
<protein>
    <submittedName>
        <fullName evidence="2">Protein far1-related sequence 5-like</fullName>
    </submittedName>
</protein>
<reference evidence="2 3" key="1">
    <citation type="journal article" date="2019" name="Environ. Microbiol.">
        <title>At the nexus of three kingdoms: the genome of the mycorrhizal fungus Gigaspora margarita provides insights into plant, endobacterial and fungal interactions.</title>
        <authorList>
            <person name="Venice F."/>
            <person name="Ghignone S."/>
            <person name="Salvioli di Fossalunga A."/>
            <person name="Amselem J."/>
            <person name="Novero M."/>
            <person name="Xianan X."/>
            <person name="Sedzielewska Toro K."/>
            <person name="Morin E."/>
            <person name="Lipzen A."/>
            <person name="Grigoriev I.V."/>
            <person name="Henrissat B."/>
            <person name="Martin F.M."/>
            <person name="Bonfante P."/>
        </authorList>
    </citation>
    <scope>NUCLEOTIDE SEQUENCE [LARGE SCALE GENOMIC DNA]</scope>
    <source>
        <strain evidence="2 3">BEG34</strain>
    </source>
</reference>
<sequence length="296" mass="34268">MQLTQRVEGQNAIIKNLVSGGTFLITLVKHIDEQINRVSTFIQFVENIQELGLYFNSIEQVNSNEQCDSIDLTEPEKNKILNTFAEDTIDVPVILLRELVSSVNIISILKIWEVIRHRRKAKNYVVLFKNNSHLCMCLGLVQCGFVCRHFFQVMTVSSNAAFHIMFIPKRWYNDKKQIETESQTRQQPFIIRLGNRLDAGSSAIQELKDFINKFITKYMPKKRERMNTIQLKDENEVNSSSDEEDITAIENLIVHSKRGAPRKKRLKGSHKLENKNRSSGNQNSENQKTRKPTQCQ</sequence>
<evidence type="ECO:0000313" key="3">
    <source>
        <dbReference type="Proteomes" id="UP000439903"/>
    </source>
</evidence>
<name>A0A8H4EK91_GIGMA</name>
<dbReference type="Proteomes" id="UP000439903">
    <property type="component" value="Unassembled WGS sequence"/>
</dbReference>
<dbReference type="AlphaFoldDB" id="A0A8H4EK91"/>
<evidence type="ECO:0000256" key="1">
    <source>
        <dbReference type="SAM" id="MobiDB-lite"/>
    </source>
</evidence>